<dbReference type="InterPro" id="IPR006600">
    <property type="entry name" value="HTH_CenpB_DNA-bd_dom"/>
</dbReference>
<dbReference type="SMART" id="SM00674">
    <property type="entry name" value="CENPB"/>
    <property type="match status" value="1"/>
</dbReference>
<dbReference type="AlphaFoldDB" id="A0A9P8N733"/>
<evidence type="ECO:0000256" key="2">
    <source>
        <dbReference type="SAM" id="MobiDB-lite"/>
    </source>
</evidence>
<feature type="domain" description="HTH CENPB-type" evidence="3">
    <location>
        <begin position="4"/>
        <end position="74"/>
    </location>
</feature>
<dbReference type="GO" id="GO:0004519">
    <property type="term" value="F:endonuclease activity"/>
    <property type="evidence" value="ECO:0007669"/>
    <property type="project" value="UniProtKB-KW"/>
</dbReference>
<evidence type="ECO:0000256" key="1">
    <source>
        <dbReference type="ARBA" id="ARBA00023125"/>
    </source>
</evidence>
<keyword evidence="4" id="KW-0540">Nuclease</keyword>
<dbReference type="Proteomes" id="UP000824596">
    <property type="component" value="Unassembled WGS sequence"/>
</dbReference>
<reference evidence="4" key="1">
    <citation type="submission" date="2021-09" db="EMBL/GenBank/DDBJ databases">
        <title>A high-quality genome of the endoparasitic fungus Hirsutella rhossiliensis with a comparison of Hirsutella genomes reveals transposable elements contributing to genome size variation.</title>
        <authorList>
            <person name="Lin R."/>
            <person name="Jiao Y."/>
            <person name="Sun X."/>
            <person name="Ling J."/>
            <person name="Xie B."/>
            <person name="Cheng X."/>
        </authorList>
    </citation>
    <scope>NUCLEOTIDE SEQUENCE</scope>
    <source>
        <strain evidence="4">HR02</strain>
    </source>
</reference>
<dbReference type="OrthoDB" id="5042152at2759"/>
<evidence type="ECO:0000313" key="4">
    <source>
        <dbReference type="EMBL" id="KAH0968160.1"/>
    </source>
</evidence>
<name>A0A9P8N733_9HYPO</name>
<dbReference type="Pfam" id="PF03184">
    <property type="entry name" value="DDE_1"/>
    <property type="match status" value="1"/>
</dbReference>
<keyword evidence="1" id="KW-0238">DNA-binding</keyword>
<organism evidence="4 5">
    <name type="scientific">Hirsutella rhossiliensis</name>
    <dbReference type="NCBI Taxonomy" id="111463"/>
    <lineage>
        <taxon>Eukaryota</taxon>
        <taxon>Fungi</taxon>
        <taxon>Dikarya</taxon>
        <taxon>Ascomycota</taxon>
        <taxon>Pezizomycotina</taxon>
        <taxon>Sordariomycetes</taxon>
        <taxon>Hypocreomycetidae</taxon>
        <taxon>Hypocreales</taxon>
        <taxon>Ophiocordycipitaceae</taxon>
        <taxon>Hirsutella</taxon>
    </lineage>
</organism>
<dbReference type="GeneID" id="68349931"/>
<evidence type="ECO:0000313" key="5">
    <source>
        <dbReference type="Proteomes" id="UP000824596"/>
    </source>
</evidence>
<feature type="region of interest" description="Disordered" evidence="2">
    <location>
        <begin position="325"/>
        <end position="373"/>
    </location>
</feature>
<dbReference type="Pfam" id="PF03221">
    <property type="entry name" value="HTH_Tnp_Tc5"/>
    <property type="match status" value="1"/>
</dbReference>
<proteinExistence type="predicted"/>
<feature type="compositionally biased region" description="Polar residues" evidence="2">
    <location>
        <begin position="360"/>
        <end position="373"/>
    </location>
</feature>
<dbReference type="GO" id="GO:0003677">
    <property type="term" value="F:DNA binding"/>
    <property type="evidence" value="ECO:0007669"/>
    <property type="project" value="UniProtKB-KW"/>
</dbReference>
<protein>
    <submittedName>
        <fullName evidence="4">DDE superfamily endonuclease domain-containing protein</fullName>
    </submittedName>
</protein>
<keyword evidence="4" id="KW-0255">Endonuclease</keyword>
<evidence type="ECO:0000259" key="3">
    <source>
        <dbReference type="PROSITE" id="PS51253"/>
    </source>
</evidence>
<dbReference type="RefSeq" id="XP_044725673.1">
    <property type="nucleotide sequence ID" value="XM_044859273.1"/>
</dbReference>
<comment type="caution">
    <text evidence="4">The sequence shown here is derived from an EMBL/GenBank/DDBJ whole genome shotgun (WGS) entry which is preliminary data.</text>
</comment>
<dbReference type="EMBL" id="JAIZPD010000001">
    <property type="protein sequence ID" value="KAH0968160.1"/>
    <property type="molecule type" value="Genomic_DNA"/>
</dbReference>
<keyword evidence="4" id="KW-0378">Hydrolase</keyword>
<accession>A0A9P8N733</accession>
<gene>
    <name evidence="4" type="ORF">HRG_00802</name>
</gene>
<keyword evidence="5" id="KW-1185">Reference proteome</keyword>
<dbReference type="PROSITE" id="PS51253">
    <property type="entry name" value="HTH_CENPB"/>
    <property type="match status" value="1"/>
</dbReference>
<dbReference type="InterPro" id="IPR004875">
    <property type="entry name" value="DDE_SF_endonuclease_dom"/>
</dbReference>
<sequence>MGHTPEYYFQQNARDQEANLVAWTLRQESLGYAPSQSQIRACVVAVLKQQGCDSRLGRHWEEKFIQRHLELRSKVVHWYFDVREKEYGWIKPENTVNVDEGGIMSGFGLDSLVVGSSDPKRKTLLKGPQSRSWTTFIEAITADGRALTPGIIFKGKDLQAQWFKDEFREFADWNYITSPNGWTDNHIAVEWLEEVYLPQTRPDDDSEARLIILDGHGSHATMIPWMSRSSSKKQAPGSPASRHISTVEISCEAYAYFAHDEDSCHRRATVQHFVLFVPWESFMCEEMGDINSIWARAREALAPRISCLDDIVPISCGWFDDQPKTQNATLSNGHPHPEMPIRRSHTWKGRDGRGGRRINSDVSVQTASETQRS</sequence>